<dbReference type="AlphaFoldDB" id="A0A382ZG59"/>
<evidence type="ECO:0000259" key="1">
    <source>
        <dbReference type="Pfam" id="PF00174"/>
    </source>
</evidence>
<dbReference type="Gene3D" id="3.90.420.10">
    <property type="entry name" value="Oxidoreductase, molybdopterin-binding domain"/>
    <property type="match status" value="1"/>
</dbReference>
<evidence type="ECO:0000313" key="2">
    <source>
        <dbReference type="EMBL" id="SVD94471.1"/>
    </source>
</evidence>
<dbReference type="PANTHER" id="PTHR43032">
    <property type="entry name" value="PROTEIN-METHIONINE-SULFOXIDE REDUCTASE"/>
    <property type="match status" value="1"/>
</dbReference>
<gene>
    <name evidence="2" type="ORF">METZ01_LOCUS447325</name>
</gene>
<dbReference type="EMBL" id="UINC01183624">
    <property type="protein sequence ID" value="SVD94471.1"/>
    <property type="molecule type" value="Genomic_DNA"/>
</dbReference>
<dbReference type="Pfam" id="PF00174">
    <property type="entry name" value="Oxidored_molyb"/>
    <property type="match status" value="1"/>
</dbReference>
<sequence>MSNLTFPKPWKIAESESTPESIYINRRDFIKGTSLATLATTASFYGCGIGPTPDPNAPIEWSAIEEKIYPVKRNSKYTLDRDLTDENVAASFNNFFEFSEIKSDPKFHAQNLSIRPWTVEITGLVNKPQTLDVDDLYNLMPIEERLYRLRCVEAWAMAVPWTGFPLKALLDVVEPQSKATHIA</sequence>
<dbReference type="InterPro" id="IPR006311">
    <property type="entry name" value="TAT_signal"/>
</dbReference>
<dbReference type="PROSITE" id="PS51318">
    <property type="entry name" value="TAT"/>
    <property type="match status" value="1"/>
</dbReference>
<dbReference type="PANTHER" id="PTHR43032:SF3">
    <property type="entry name" value="PROTEIN-METHIONINE-SULFOXIDE REDUCTASE CATALYTIC SUBUNIT MSRP"/>
    <property type="match status" value="1"/>
</dbReference>
<dbReference type="SUPFAM" id="SSF56524">
    <property type="entry name" value="Oxidoreductase molybdopterin-binding domain"/>
    <property type="match status" value="1"/>
</dbReference>
<feature type="non-terminal residue" evidence="2">
    <location>
        <position position="183"/>
    </location>
</feature>
<accession>A0A382ZG59</accession>
<feature type="domain" description="Oxidoreductase molybdopterin-binding" evidence="1">
    <location>
        <begin position="113"/>
        <end position="182"/>
    </location>
</feature>
<organism evidence="2">
    <name type="scientific">marine metagenome</name>
    <dbReference type="NCBI Taxonomy" id="408172"/>
    <lineage>
        <taxon>unclassified sequences</taxon>
        <taxon>metagenomes</taxon>
        <taxon>ecological metagenomes</taxon>
    </lineage>
</organism>
<dbReference type="InterPro" id="IPR000572">
    <property type="entry name" value="OxRdtase_Mopterin-bd_dom"/>
</dbReference>
<dbReference type="InterPro" id="IPR036374">
    <property type="entry name" value="OxRdtase_Mopterin-bd_sf"/>
</dbReference>
<name>A0A382ZG59_9ZZZZ</name>
<proteinExistence type="predicted"/>
<protein>
    <recommendedName>
        <fullName evidence="1">Oxidoreductase molybdopterin-binding domain-containing protein</fullName>
    </recommendedName>
</protein>
<reference evidence="2" key="1">
    <citation type="submission" date="2018-05" db="EMBL/GenBank/DDBJ databases">
        <authorList>
            <person name="Lanie J.A."/>
            <person name="Ng W.-L."/>
            <person name="Kazmierczak K.M."/>
            <person name="Andrzejewski T.M."/>
            <person name="Davidsen T.M."/>
            <person name="Wayne K.J."/>
            <person name="Tettelin H."/>
            <person name="Glass J.I."/>
            <person name="Rusch D."/>
            <person name="Podicherti R."/>
            <person name="Tsui H.-C.T."/>
            <person name="Winkler M.E."/>
        </authorList>
    </citation>
    <scope>NUCLEOTIDE SEQUENCE</scope>
</reference>